<proteinExistence type="predicted"/>
<name>A0A2Z4UAN3_9FIRM</name>
<organism evidence="1 2">
    <name type="scientific">Blautia argi</name>
    <dbReference type="NCBI Taxonomy" id="1912897"/>
    <lineage>
        <taxon>Bacteria</taxon>
        <taxon>Bacillati</taxon>
        <taxon>Bacillota</taxon>
        <taxon>Clostridia</taxon>
        <taxon>Lachnospirales</taxon>
        <taxon>Lachnospiraceae</taxon>
        <taxon>Blautia</taxon>
    </lineage>
</organism>
<accession>A0A2Z4UAN3</accession>
<evidence type="ECO:0000313" key="2">
    <source>
        <dbReference type="Proteomes" id="UP000250003"/>
    </source>
</evidence>
<sequence>MNKTILYFCAIGNAVTYAGNSGGKAFLHSNEQSRRGNNEEKDEKKEKGLYFSIFSFHKKLLWCML</sequence>
<dbReference type="Proteomes" id="UP000250003">
    <property type="component" value="Chromosome"/>
</dbReference>
<keyword evidence="2" id="KW-1185">Reference proteome</keyword>
<reference evidence="2" key="1">
    <citation type="submission" date="2018-06" db="EMBL/GenBank/DDBJ databases">
        <title>Description of Blautia argi sp. nov., a new anaerobic isolated from dog feces.</title>
        <authorList>
            <person name="Chang Y.-H."/>
            <person name="Paek J."/>
            <person name="Shin Y."/>
        </authorList>
    </citation>
    <scope>NUCLEOTIDE SEQUENCE [LARGE SCALE GENOMIC DNA]</scope>
    <source>
        <strain evidence="2">KCTC 15426</strain>
    </source>
</reference>
<dbReference type="AlphaFoldDB" id="A0A2Z4UAN3"/>
<dbReference type="EMBL" id="CP030280">
    <property type="protein sequence ID" value="AWY98100.1"/>
    <property type="molecule type" value="Genomic_DNA"/>
</dbReference>
<evidence type="ECO:0000313" key="1">
    <source>
        <dbReference type="EMBL" id="AWY98100.1"/>
    </source>
</evidence>
<gene>
    <name evidence="1" type="ORF">DQQ01_08025</name>
</gene>
<dbReference type="KEGG" id="blau:DQQ01_08025"/>
<protein>
    <submittedName>
        <fullName evidence="1">Uncharacterized protein</fullName>
    </submittedName>
</protein>